<feature type="domain" description="DNA methylase N-4/N-6" evidence="4">
    <location>
        <begin position="22"/>
        <end position="357"/>
    </location>
</feature>
<dbReference type="RefSeq" id="WP_182584167.1">
    <property type="nucleotide sequence ID" value="NZ_JABVCQ010000020.1"/>
</dbReference>
<evidence type="ECO:0000256" key="1">
    <source>
        <dbReference type="ARBA" id="ARBA00006594"/>
    </source>
</evidence>
<dbReference type="EMBL" id="JABVCQ010000020">
    <property type="protein sequence ID" value="MBB1126539.1"/>
    <property type="molecule type" value="Genomic_DNA"/>
</dbReference>
<keyword evidence="6" id="KW-0378">Hydrolase</keyword>
<comment type="similarity">
    <text evidence="1">Belongs to the N(4)/N(6)-methyltransferase family.</text>
</comment>
<dbReference type="InterPro" id="IPR029063">
    <property type="entry name" value="SAM-dependent_MTases_sf"/>
</dbReference>
<keyword evidence="3" id="KW-0808">Transferase</keyword>
<organism evidence="6 7">
    <name type="scientific">Thiospirillum jenense</name>
    <dbReference type="NCBI Taxonomy" id="1653858"/>
    <lineage>
        <taxon>Bacteria</taxon>
        <taxon>Pseudomonadati</taxon>
        <taxon>Pseudomonadota</taxon>
        <taxon>Gammaproteobacteria</taxon>
        <taxon>Chromatiales</taxon>
        <taxon>Chromatiaceae</taxon>
        <taxon>Thiospirillum</taxon>
    </lineage>
</organism>
<dbReference type="InterPro" id="IPR002941">
    <property type="entry name" value="DNA_methylase_N4/N6"/>
</dbReference>
<dbReference type="Pfam" id="PF01555">
    <property type="entry name" value="N6_N4_Mtase"/>
    <property type="match status" value="1"/>
</dbReference>
<evidence type="ECO:0000313" key="7">
    <source>
        <dbReference type="Proteomes" id="UP000548632"/>
    </source>
</evidence>
<evidence type="ECO:0000259" key="4">
    <source>
        <dbReference type="Pfam" id="PF01555"/>
    </source>
</evidence>
<evidence type="ECO:0000259" key="5">
    <source>
        <dbReference type="Pfam" id="PF22722"/>
    </source>
</evidence>
<dbReference type="PROSITE" id="PS00092">
    <property type="entry name" value="N6_MTASE"/>
    <property type="match status" value="1"/>
</dbReference>
<dbReference type="GO" id="GO:0003677">
    <property type="term" value="F:DNA binding"/>
    <property type="evidence" value="ECO:0007669"/>
    <property type="project" value="InterPro"/>
</dbReference>
<dbReference type="Proteomes" id="UP000548632">
    <property type="component" value="Unassembled WGS sequence"/>
</dbReference>
<dbReference type="InterPro" id="IPR054557">
    <property type="entry name" value="NA-iREase1_dom"/>
</dbReference>
<dbReference type="Pfam" id="PF22722">
    <property type="entry name" value="NA-iREase1"/>
    <property type="match status" value="1"/>
</dbReference>
<dbReference type="InterPro" id="IPR001091">
    <property type="entry name" value="RM_Methyltransferase"/>
</dbReference>
<evidence type="ECO:0000256" key="2">
    <source>
        <dbReference type="ARBA" id="ARBA00022603"/>
    </source>
</evidence>
<comment type="caution">
    <text evidence="6">The sequence shown here is derived from an EMBL/GenBank/DDBJ whole genome shotgun (WGS) entry which is preliminary data.</text>
</comment>
<reference evidence="6 7" key="1">
    <citation type="journal article" date="2020" name="Arch. Microbiol.">
        <title>The genome sequence of the giant phototrophic gammaproteobacterium Thiospirillum jenense gives insight into its physiological properties and phylogenetic relationships.</title>
        <authorList>
            <person name="Imhoff J.F."/>
            <person name="Meyer T.E."/>
            <person name="Kyndt J.A."/>
        </authorList>
    </citation>
    <scope>NUCLEOTIDE SEQUENCE [LARGE SCALE GENOMIC DNA]</scope>
    <source>
        <strain evidence="6 7">DSM 216</strain>
    </source>
</reference>
<dbReference type="GO" id="GO:0005737">
    <property type="term" value="C:cytoplasm"/>
    <property type="evidence" value="ECO:0007669"/>
    <property type="project" value="TreeGrafter"/>
</dbReference>
<accession>A0A839HIL8</accession>
<dbReference type="SUPFAM" id="SSF53335">
    <property type="entry name" value="S-adenosyl-L-methionine-dependent methyltransferases"/>
    <property type="match status" value="1"/>
</dbReference>
<dbReference type="PRINTS" id="PR00508">
    <property type="entry name" value="S21N4MTFRASE"/>
</dbReference>
<dbReference type="PANTHER" id="PTHR13370">
    <property type="entry name" value="RNA METHYLASE-RELATED"/>
    <property type="match status" value="1"/>
</dbReference>
<dbReference type="GO" id="GO:0032259">
    <property type="term" value="P:methylation"/>
    <property type="evidence" value="ECO:0007669"/>
    <property type="project" value="UniProtKB-KW"/>
</dbReference>
<dbReference type="PANTHER" id="PTHR13370:SF3">
    <property type="entry name" value="TRNA (GUANINE(10)-N2)-METHYLTRANSFERASE HOMOLOG"/>
    <property type="match status" value="1"/>
</dbReference>
<feature type="domain" description="NACHT-associated inactive Restriction Endonuclease 1 sensor" evidence="5">
    <location>
        <begin position="408"/>
        <end position="503"/>
    </location>
</feature>
<protein>
    <submittedName>
        <fullName evidence="6">Restriction endonuclease</fullName>
    </submittedName>
</protein>
<dbReference type="AlphaFoldDB" id="A0A839HIL8"/>
<keyword evidence="6" id="KW-0255">Endonuclease</keyword>
<dbReference type="Gene3D" id="3.40.50.150">
    <property type="entry name" value="Vaccinia Virus protein VP39"/>
    <property type="match status" value="1"/>
</dbReference>
<dbReference type="GO" id="GO:0004519">
    <property type="term" value="F:endonuclease activity"/>
    <property type="evidence" value="ECO:0007669"/>
    <property type="project" value="UniProtKB-KW"/>
</dbReference>
<proteinExistence type="inferred from homology"/>
<keyword evidence="7" id="KW-1185">Reference proteome</keyword>
<sequence>MGKLYYGDNLIVLQEELAAESVDLIYLDPPFNSRRDYNLLFKNPKGHHTDAQIAAFEDTWHWGPQAEREFYELLKQSNTALAEMMDAMRRFLKQTDMMAYLVMMSSRLLALHRVLKPTGSLYLHCDSTAAHYLKIVLDTVFGAENFRNQIAWRRSKNPASIKRIFRRAHDIILFYAKSPDYLFNMQYRELSDASKKLYGNQDEKGSYQLVPLLVSGKRNGATGQIWRGIDPNQRGKEGMHWVTTPDKLDEYDKQGLVIFGKKGDALPRLKYYLEDSCVIPMNDFWDDIQAVKPSETFGYPTQKPLALLERIIQASSNPGDVVLDPFCGCGTAIHAAHNLGRDWIGIDITHLAISLIEKRMHDAFPELTFQVYGTPKDLESARDLAARDKYQFQWWACSLVNAQPYQGKKKGADGGIDGLIFFQDDASHAKKIIVSIKGGENVSVVMVRDLIATVEREKAALGLLITLTPPTRPMLAEAVSAGFYLSPQGELPKIQVLTVNDLLTGAAKPQYVDLARGQHTFKKMPLAEPKTSQDKLF</sequence>
<keyword evidence="6" id="KW-0540">Nuclease</keyword>
<dbReference type="GO" id="GO:0008170">
    <property type="term" value="F:N-methyltransferase activity"/>
    <property type="evidence" value="ECO:0007669"/>
    <property type="project" value="InterPro"/>
</dbReference>
<evidence type="ECO:0000256" key="3">
    <source>
        <dbReference type="ARBA" id="ARBA00022679"/>
    </source>
</evidence>
<evidence type="ECO:0000313" key="6">
    <source>
        <dbReference type="EMBL" id="MBB1126539.1"/>
    </source>
</evidence>
<name>A0A839HIL8_9GAMM</name>
<keyword evidence="2" id="KW-0489">Methyltransferase</keyword>
<gene>
    <name evidence="6" type="ORF">HUK38_09880</name>
</gene>
<dbReference type="InterPro" id="IPR002052">
    <property type="entry name" value="DNA_methylase_N6_adenine_CS"/>
</dbReference>